<accession>A0A6M0RWI8</accession>
<feature type="domain" description="Filamentous haemagglutinin FhaB/tRNA nuclease CdiA-like TPS" evidence="2">
    <location>
        <begin position="13"/>
        <end position="124"/>
    </location>
</feature>
<feature type="region of interest" description="Disordered" evidence="1">
    <location>
        <begin position="978"/>
        <end position="999"/>
    </location>
</feature>
<dbReference type="InterPro" id="IPR012334">
    <property type="entry name" value="Pectin_lyas_fold"/>
</dbReference>
<comment type="caution">
    <text evidence="3">The sequence shown here is derived from an EMBL/GenBank/DDBJ whole genome shotgun (WGS) entry which is preliminary data.</text>
</comment>
<dbReference type="InterPro" id="IPR011050">
    <property type="entry name" value="Pectin_lyase_fold/virulence"/>
</dbReference>
<dbReference type="InterPro" id="IPR008638">
    <property type="entry name" value="FhaB/CdiA-like_TPS"/>
</dbReference>
<reference evidence="3 4" key="1">
    <citation type="journal article" date="2020" name="Microb. Ecol.">
        <title>Ecogenomics of the Marine Benthic Filamentous Cyanobacterium Adonisia.</title>
        <authorList>
            <person name="Walter J.M."/>
            <person name="Coutinho F.H."/>
            <person name="Leomil L."/>
            <person name="Hargreaves P.I."/>
            <person name="Campeao M.E."/>
            <person name="Vieira V.V."/>
            <person name="Silva B.S."/>
            <person name="Fistarol G.O."/>
            <person name="Salomon P.S."/>
            <person name="Sawabe T."/>
            <person name="Mino S."/>
            <person name="Hosokawa M."/>
            <person name="Miyashita H."/>
            <person name="Maruyama F."/>
            <person name="van Verk M.C."/>
            <person name="Dutilh B.E."/>
            <person name="Thompson C.C."/>
            <person name="Thompson F.L."/>
        </authorList>
    </citation>
    <scope>NUCLEOTIDE SEQUENCE [LARGE SCALE GENOMIC DNA]</scope>
    <source>
        <strain evidence="3 4">CCMR0081</strain>
    </source>
</reference>
<protein>
    <submittedName>
        <fullName evidence="3">Filamentous hemagglutinin N-terminal domain-containing protein</fullName>
    </submittedName>
</protein>
<evidence type="ECO:0000313" key="3">
    <source>
        <dbReference type="EMBL" id="NEZ60131.1"/>
    </source>
</evidence>
<gene>
    <name evidence="3" type="ORF">DXZ20_31700</name>
</gene>
<evidence type="ECO:0000259" key="2">
    <source>
        <dbReference type="SMART" id="SM00912"/>
    </source>
</evidence>
<dbReference type="Pfam" id="PF05860">
    <property type="entry name" value="TPS"/>
    <property type="match status" value="1"/>
</dbReference>
<feature type="compositionally biased region" description="Polar residues" evidence="1">
    <location>
        <begin position="989"/>
        <end position="999"/>
    </location>
</feature>
<organism evidence="3 4">
    <name type="scientific">Adonisia turfae CCMR0081</name>
    <dbReference type="NCBI Taxonomy" id="2292702"/>
    <lineage>
        <taxon>Bacteria</taxon>
        <taxon>Bacillati</taxon>
        <taxon>Cyanobacteriota</taxon>
        <taxon>Adonisia</taxon>
        <taxon>Adonisia turfae</taxon>
    </lineage>
</organism>
<sequence>MAQIMPDDTLGNEGSLLTEDTEVRGGLAGLVEGGATRGVNLFHSFLEFNVDEGQRVYFANPVGIESILSRVTGENPSNIFGLLGVDGGADLFLLNPNGIVFGEGANFDIEGSFYGTTGDAIGLGEDGVFSAVEPGSSRLLRVNPSVLLGNYLTADSGDIESRGQLVVLGDLVLAGNGLDLQGQVAAGGDLTLLGLEEVRIRDTVEVPFVGFAGGDLLVQGNQRVDIVALNHHDSGLFSYGEMVLRSAERVGGDAHYLSGGSFRVEQLDGTGGELFSPVDPIIRAFGDVDIEQYSGSSLHILAGGSVNIGSAIITSPESDMLGVDFLQENVELSDGTMLEIDGAAQPTLDIRAGVKPEVIGSFPGTFGVDPINDFISTINLTDTPSRADIQISFVGTTAESRDSLVLLTNQYEPNTDLLGGDIQITREGLPAPLQTLPSGFINLANIDVDTVTGELEGQGGRLFVDSRDNIAVLNSFISTQSSGDVGDVVMLADGRVTLDGLDNTNSVGIFTNLVSEGQGTGGNIQIRAENLEILDGFQLASYVDGNGQGGDIVIDIDETIVIEDGTFFSTDISDNPPIITDGMIFIPSQIATGIGVNGNGESGNIQITAERLEVAEGARITSNALGNGQAGNIVLDVREAVLLKGSDSAQQFLGGISSDVLNTDGNAQGGNIYITAGSLESSNGADISTTTFGIGDAGDIELRIRETARFEGANPVLGTPSGIASDVQSDAEGQAGDIYIIARNVEVLNGAELNASTFGKGDAGNIILEIEETVRFDGVNPVDPSRVSLAVSSVQIGGMGQGGNVQISATNLEVLNSAQLSTSVFGIGDAGDIILDTQDMVRIDGADPANGVGSLIVSGVAFDGQGNGGDIRLAAADLEILNGGQLLASTRGLGDAGNVILDIRNIVRFEGINAFNTNATSAAFSSVEETGEGQGGDIRITADGLEVLSGAQIISATSGLGDAGSININTRESVRFEGVDPRDNAPSGAFSNTDNSGEGGNIQITTGILRILDGAQFSSTTNGSDDAGNIIIAADELNVVRAGGLLTTTNGSGSAGDIILDINRTAQFAGVSPVDGTSSGLSSNVGETGTGKGGDIIVTAGNLQLLDGTKFNAGTFGLGDSGNVIVTVRETAQLEGSDPRDDTPSGIFSTIEVGAEGQGGDIQVTAQNLEVLNGAQLSSGVAGTGNGGDIVLTIVESARFNGEDDTGALTTIQESGIGQGGDVRLSAANLFIENGAVIAAGSLGQGDSGNVVIEVRDLIQARDGDISTRAELNAGGQLQISAGNIVLLGDSDIRSFVNSGMDNGGNITIIANALVALDDSDILAFAADGRGGDIDLSQTVLFSQNLSPTEEGLSREELLVLDGNGQVDINATGGIASGEIIINDASFVENSLNELSDEFVDTATLTAGSCIARADDENTGSFVVTGGEGLPQRPGTVPLASYSTDDIQSPMGSTVTSNIQEAHGVYQLADGRLVLSHRCGG</sequence>
<dbReference type="EMBL" id="QXHD01000004">
    <property type="protein sequence ID" value="NEZ60131.1"/>
    <property type="molecule type" value="Genomic_DNA"/>
</dbReference>
<dbReference type="NCBIfam" id="TIGR01901">
    <property type="entry name" value="adhes_NPXG"/>
    <property type="match status" value="1"/>
</dbReference>
<keyword evidence="4" id="KW-1185">Reference proteome</keyword>
<proteinExistence type="predicted"/>
<evidence type="ECO:0000256" key="1">
    <source>
        <dbReference type="SAM" id="MobiDB-lite"/>
    </source>
</evidence>
<dbReference type="Proteomes" id="UP000481033">
    <property type="component" value="Unassembled WGS sequence"/>
</dbReference>
<dbReference type="Gene3D" id="2.160.20.10">
    <property type="entry name" value="Single-stranded right-handed beta-helix, Pectin lyase-like"/>
    <property type="match status" value="5"/>
</dbReference>
<evidence type="ECO:0000313" key="4">
    <source>
        <dbReference type="Proteomes" id="UP000481033"/>
    </source>
</evidence>
<dbReference type="SUPFAM" id="SSF51126">
    <property type="entry name" value="Pectin lyase-like"/>
    <property type="match status" value="5"/>
</dbReference>
<dbReference type="SMART" id="SM00912">
    <property type="entry name" value="Haemagg_act"/>
    <property type="match status" value="1"/>
</dbReference>
<name>A0A6M0RWI8_9CYAN</name>